<dbReference type="PANTHER" id="PTHR32166">
    <property type="entry name" value="OSJNBA0013A04.12 PROTEIN"/>
    <property type="match status" value="1"/>
</dbReference>
<dbReference type="EMBL" id="LR881466">
    <property type="protein sequence ID" value="CAD5314694.1"/>
    <property type="molecule type" value="Genomic_DNA"/>
</dbReference>
<dbReference type="AlphaFoldDB" id="A0A7G2DVJ0"/>
<dbReference type="Pfam" id="PF04937">
    <property type="entry name" value="DUF659"/>
    <property type="match status" value="1"/>
</dbReference>
<proteinExistence type="predicted"/>
<evidence type="ECO:0000259" key="1">
    <source>
        <dbReference type="Pfam" id="PF04937"/>
    </source>
</evidence>
<evidence type="ECO:0000313" key="2">
    <source>
        <dbReference type="EMBL" id="CAD5314694.1"/>
    </source>
</evidence>
<organism evidence="2 3">
    <name type="scientific">Arabidopsis thaliana</name>
    <name type="common">Mouse-ear cress</name>
    <dbReference type="NCBI Taxonomy" id="3702"/>
    <lineage>
        <taxon>Eukaryota</taxon>
        <taxon>Viridiplantae</taxon>
        <taxon>Streptophyta</taxon>
        <taxon>Embryophyta</taxon>
        <taxon>Tracheophyta</taxon>
        <taxon>Spermatophyta</taxon>
        <taxon>Magnoliopsida</taxon>
        <taxon>eudicotyledons</taxon>
        <taxon>Gunneridae</taxon>
        <taxon>Pentapetalae</taxon>
        <taxon>rosids</taxon>
        <taxon>malvids</taxon>
        <taxon>Brassicales</taxon>
        <taxon>Brassicaceae</taxon>
        <taxon>Camelineae</taxon>
        <taxon>Arabidopsis</taxon>
    </lineage>
</organism>
<dbReference type="PANTHER" id="PTHR32166:SF74">
    <property type="entry name" value="OS05G0256350 PROTEIN"/>
    <property type="match status" value="1"/>
</dbReference>
<dbReference type="Proteomes" id="UP000516314">
    <property type="component" value="Chromosome 1"/>
</dbReference>
<reference evidence="2 3" key="1">
    <citation type="submission" date="2020-09" db="EMBL/GenBank/DDBJ databases">
        <authorList>
            <person name="Ashkenazy H."/>
        </authorList>
    </citation>
    <scope>NUCLEOTIDE SEQUENCE [LARGE SCALE GENOMIC DNA]</scope>
    <source>
        <strain evidence="3">cv. Cdm-0</strain>
    </source>
</reference>
<feature type="domain" description="DUF659" evidence="1">
    <location>
        <begin position="15"/>
        <end position="73"/>
    </location>
</feature>
<name>A0A7G2DVJ0_ARATH</name>
<gene>
    <name evidence="2" type="ORF">AT9943_LOCUS3118</name>
</gene>
<dbReference type="InterPro" id="IPR007021">
    <property type="entry name" value="DUF659"/>
</dbReference>
<protein>
    <submittedName>
        <fullName evidence="2">(thale cress) hypothetical protein</fullName>
    </submittedName>
</protein>
<sequence>MLEAAGQFGPGVTPPSQYQLREPLLKEEVVRMKGLMEEQEDEWRVNGCSVTTDSWSDRKRKSIMNLCINCKEGGDHVVQVVTNNATNNMTAAKLLQETYLINTELAKYTKKEGNFGHPTAIIGCSKNEENYDPDAEVEENVPINEDLVRELDESDDDDDVNIDFESMMSMVFRRRLGDDD</sequence>
<accession>A0A7G2DVJ0</accession>
<evidence type="ECO:0000313" key="3">
    <source>
        <dbReference type="Proteomes" id="UP000516314"/>
    </source>
</evidence>